<sequence>MSIFFKSILSIFIVSIFCNFFIIDTTLAKYDYQLGAFASKAGYSTSGVTASLPTAIELVINVVLSLAGIFFLILVVYAGVRWMTAKGNEDNVTSAKNILEAAIIGLVVVSMSYAISTLIFNTLASNIPQDGTLLDGKASCFKDSDCTGGDKCNPAGYCYTETCSDPIAKCGDYCSKPCQENQKCNSDGDCGINLVCFMDVCTKVAPKP</sequence>
<accession>A0A1F6P2H7</accession>
<protein>
    <submittedName>
        <fullName evidence="2">Uncharacterized protein</fullName>
    </submittedName>
</protein>
<comment type="caution">
    <text evidence="2">The sequence shown here is derived from an EMBL/GenBank/DDBJ whole genome shotgun (WGS) entry which is preliminary data.</text>
</comment>
<feature type="transmembrane region" description="Helical" evidence="1">
    <location>
        <begin position="101"/>
        <end position="120"/>
    </location>
</feature>
<dbReference type="Proteomes" id="UP000178490">
    <property type="component" value="Unassembled WGS sequence"/>
</dbReference>
<dbReference type="Pfam" id="PF18895">
    <property type="entry name" value="T4SS_pilin"/>
    <property type="match status" value="1"/>
</dbReference>
<dbReference type="EMBL" id="MFRC01000006">
    <property type="protein sequence ID" value="OGH90173.1"/>
    <property type="molecule type" value="Genomic_DNA"/>
</dbReference>
<keyword evidence="1" id="KW-0472">Membrane</keyword>
<dbReference type="AlphaFoldDB" id="A0A1F6P2H7"/>
<proteinExistence type="predicted"/>
<evidence type="ECO:0000256" key="1">
    <source>
        <dbReference type="SAM" id="Phobius"/>
    </source>
</evidence>
<name>A0A1F6P2H7_9BACT</name>
<feature type="transmembrane region" description="Helical" evidence="1">
    <location>
        <begin position="7"/>
        <end position="23"/>
    </location>
</feature>
<evidence type="ECO:0000313" key="3">
    <source>
        <dbReference type="Proteomes" id="UP000178490"/>
    </source>
</evidence>
<keyword evidence="1" id="KW-0812">Transmembrane</keyword>
<dbReference type="InterPro" id="IPR043993">
    <property type="entry name" value="T4SS_pilin"/>
</dbReference>
<evidence type="ECO:0000313" key="2">
    <source>
        <dbReference type="EMBL" id="OGH90173.1"/>
    </source>
</evidence>
<keyword evidence="1" id="KW-1133">Transmembrane helix</keyword>
<reference evidence="2 3" key="1">
    <citation type="journal article" date="2016" name="Nat. Commun.">
        <title>Thousands of microbial genomes shed light on interconnected biogeochemical processes in an aquifer system.</title>
        <authorList>
            <person name="Anantharaman K."/>
            <person name="Brown C.T."/>
            <person name="Hug L.A."/>
            <person name="Sharon I."/>
            <person name="Castelle C.J."/>
            <person name="Probst A.J."/>
            <person name="Thomas B.C."/>
            <person name="Singh A."/>
            <person name="Wilkins M.J."/>
            <person name="Karaoz U."/>
            <person name="Brodie E.L."/>
            <person name="Williams K.H."/>
            <person name="Hubbard S.S."/>
            <person name="Banfield J.F."/>
        </authorList>
    </citation>
    <scope>NUCLEOTIDE SEQUENCE [LARGE SCALE GENOMIC DNA]</scope>
</reference>
<organism evidence="2 3">
    <name type="scientific">Candidatus Magasanikbacteria bacterium RIFOXYD2_FULL_36_9</name>
    <dbReference type="NCBI Taxonomy" id="1798707"/>
    <lineage>
        <taxon>Bacteria</taxon>
        <taxon>Candidatus Magasanikiibacteriota</taxon>
    </lineage>
</organism>
<feature type="transmembrane region" description="Helical" evidence="1">
    <location>
        <begin position="58"/>
        <end position="80"/>
    </location>
</feature>
<gene>
    <name evidence="2" type="ORF">A2537_03745</name>
</gene>